<feature type="domain" description="Fringe-like glycosyltransferase" evidence="22">
    <location>
        <begin position="149"/>
        <end position="313"/>
    </location>
</feature>
<dbReference type="InterPro" id="IPR026050">
    <property type="entry name" value="C1GALT1/C1GALT1_chp1"/>
</dbReference>
<comment type="pathway">
    <text evidence="3">Protein modification; protein glycosylation.</text>
</comment>
<dbReference type="GO" id="GO:0001525">
    <property type="term" value="P:angiogenesis"/>
    <property type="evidence" value="ECO:0007669"/>
    <property type="project" value="UniProtKB-ARBA"/>
</dbReference>
<evidence type="ECO:0000256" key="10">
    <source>
        <dbReference type="ARBA" id="ARBA00022723"/>
    </source>
</evidence>
<keyword evidence="14 20" id="KW-0472">Membrane</keyword>
<accession>A0A9N7VN91</accession>
<dbReference type="GO" id="GO:0016263">
    <property type="term" value="F:glycoprotein-N-acetylgalactosamine 3-beta-galactosyltransferase activity"/>
    <property type="evidence" value="ECO:0007669"/>
    <property type="project" value="UniProtKB-EC"/>
</dbReference>
<evidence type="ECO:0000256" key="12">
    <source>
        <dbReference type="ARBA" id="ARBA00022968"/>
    </source>
</evidence>
<dbReference type="Pfam" id="PF02434">
    <property type="entry name" value="Fringe"/>
    <property type="match status" value="1"/>
</dbReference>
<keyword evidence="12" id="KW-0735">Signal-anchor</keyword>
<evidence type="ECO:0000313" key="24">
    <source>
        <dbReference type="Proteomes" id="UP001153269"/>
    </source>
</evidence>
<comment type="subunit">
    <text evidence="5">Homodimer; disulfide-linked.</text>
</comment>
<evidence type="ECO:0000256" key="20">
    <source>
        <dbReference type="SAM" id="Phobius"/>
    </source>
</evidence>
<comment type="cofactor">
    <cofactor evidence="1">
        <name>Mn(2+)</name>
        <dbReference type="ChEBI" id="CHEBI:29035"/>
    </cofactor>
</comment>
<keyword evidence="16" id="KW-0464">Manganese</keyword>
<dbReference type="PANTHER" id="PTHR23033:SF9">
    <property type="entry name" value="GLYCOPROTEIN-N-ACETYLGALACTOSAMINE 3-BETA-GALACTOSYLTRANSFERASE 1-A"/>
    <property type="match status" value="1"/>
</dbReference>
<evidence type="ECO:0000256" key="11">
    <source>
        <dbReference type="ARBA" id="ARBA00022741"/>
    </source>
</evidence>
<evidence type="ECO:0000256" key="1">
    <source>
        <dbReference type="ARBA" id="ARBA00001936"/>
    </source>
</evidence>
<evidence type="ECO:0000256" key="6">
    <source>
        <dbReference type="ARBA" id="ARBA00012557"/>
    </source>
</evidence>
<evidence type="ECO:0000256" key="14">
    <source>
        <dbReference type="ARBA" id="ARBA00023136"/>
    </source>
</evidence>
<dbReference type="EC" id="2.4.1.122" evidence="6"/>
<dbReference type="InterPro" id="IPR003378">
    <property type="entry name" value="Fringe-like_glycosylTrfase"/>
</dbReference>
<gene>
    <name evidence="23" type="ORF">PLEPLA_LOCUS40399</name>
</gene>
<evidence type="ECO:0000256" key="3">
    <source>
        <dbReference type="ARBA" id="ARBA00004922"/>
    </source>
</evidence>
<keyword evidence="11" id="KW-0547">Nucleotide-binding</keyword>
<evidence type="ECO:0000256" key="18">
    <source>
        <dbReference type="ARBA" id="ARBA00059245"/>
    </source>
</evidence>
<organism evidence="23 24">
    <name type="scientific">Pleuronectes platessa</name>
    <name type="common">European plaice</name>
    <dbReference type="NCBI Taxonomy" id="8262"/>
    <lineage>
        <taxon>Eukaryota</taxon>
        <taxon>Metazoa</taxon>
        <taxon>Chordata</taxon>
        <taxon>Craniata</taxon>
        <taxon>Vertebrata</taxon>
        <taxon>Euteleostomi</taxon>
        <taxon>Actinopterygii</taxon>
        <taxon>Neopterygii</taxon>
        <taxon>Teleostei</taxon>
        <taxon>Neoteleostei</taxon>
        <taxon>Acanthomorphata</taxon>
        <taxon>Carangaria</taxon>
        <taxon>Pleuronectiformes</taxon>
        <taxon>Pleuronectoidei</taxon>
        <taxon>Pleuronectidae</taxon>
        <taxon>Pleuronectes</taxon>
    </lineage>
</organism>
<comment type="catalytic activity">
    <reaction evidence="17">
        <text>an N-acetyl-alpha-D-galactosaminyl derivative + UDP-alpha-D-galactose = a beta-D-galactosyl-(1-&gt;3)-N-acetyl-alpha-D-galactosaminyl derivative + UDP + H(+)</text>
        <dbReference type="Rhea" id="RHEA:15621"/>
        <dbReference type="ChEBI" id="CHEBI:15378"/>
        <dbReference type="ChEBI" id="CHEBI:28257"/>
        <dbReference type="ChEBI" id="CHEBI:58223"/>
        <dbReference type="ChEBI" id="CHEBI:66914"/>
        <dbReference type="ChEBI" id="CHEBI:133470"/>
        <dbReference type="EC" id="2.4.1.122"/>
    </reaction>
</comment>
<protein>
    <recommendedName>
        <fullName evidence="6">N-acetylgalactosaminide beta-1,3-galactosyltransferase</fullName>
        <ecNumber evidence="6">2.4.1.122</ecNumber>
    </recommendedName>
</protein>
<dbReference type="EMBL" id="CADEAL010004136">
    <property type="protein sequence ID" value="CAB1452649.1"/>
    <property type="molecule type" value="Genomic_DNA"/>
</dbReference>
<evidence type="ECO:0000256" key="2">
    <source>
        <dbReference type="ARBA" id="ARBA00004606"/>
    </source>
</evidence>
<evidence type="ECO:0000256" key="17">
    <source>
        <dbReference type="ARBA" id="ARBA00048842"/>
    </source>
</evidence>
<comment type="caution">
    <text evidence="23">The sequence shown here is derived from an EMBL/GenBank/DDBJ whole genome shotgun (WGS) entry which is preliminary data.</text>
</comment>
<feature type="region of interest" description="Disordered" evidence="19">
    <location>
        <begin position="437"/>
        <end position="470"/>
    </location>
</feature>
<evidence type="ECO:0000256" key="9">
    <source>
        <dbReference type="ARBA" id="ARBA00022692"/>
    </source>
</evidence>
<dbReference type="Proteomes" id="UP001153269">
    <property type="component" value="Unassembled WGS sequence"/>
</dbReference>
<evidence type="ECO:0000256" key="4">
    <source>
        <dbReference type="ARBA" id="ARBA00006462"/>
    </source>
</evidence>
<reference evidence="23" key="1">
    <citation type="submission" date="2020-03" db="EMBL/GenBank/DDBJ databases">
        <authorList>
            <person name="Weist P."/>
        </authorList>
    </citation>
    <scope>NUCLEOTIDE SEQUENCE</scope>
</reference>
<keyword evidence="8" id="KW-0808">Transferase</keyword>
<sequence>MEKATHVRSAVRLLDLFFPLALLEELKTYRAHKCSIPRLRQLGHRSAGELSVSMKGPSSRWAFSLGFLVGACSFYFFLHQVWFERSYPVLTEAQEKGITVGETTTSWRKEGAALFGLLHPQHADEDTRVADVLYQKIRILCWVMTGPYNLQSRAHHVRATWSRHCNMVVFMSSVKDTDFPTVGLGTKEGRDQLYWKTIRAFHYVYEHHADEADWFLKADDDTYVVVDNLRWILSNHTPEQPIYFGKRFKPYTKQGYMSGGAGYVLSKEALRRFVEGFQTKVCTHTTPVEDLALGQCLEKMGVVAGDSRDSLHRETFHPFVPEHHLTGKFSKSFWYWSYCYYPIVEASPLSISSLGPQCCSDLAVSFHYVEAELMYTLEYYTYHLRAYGYRPRYQPSLRRGLSLAALAQPAVTDGFKGAHKGTDGRIHTTAAFSVGGNQTKGKMESEEVGRDPVNSQLTENRTALAHYRKH</sequence>
<feature type="signal peptide" evidence="21">
    <location>
        <begin position="1"/>
        <end position="23"/>
    </location>
</feature>
<keyword evidence="24" id="KW-1185">Reference proteome</keyword>
<evidence type="ECO:0000256" key="13">
    <source>
        <dbReference type="ARBA" id="ARBA00022989"/>
    </source>
</evidence>
<dbReference type="GO" id="GO:0016020">
    <property type="term" value="C:membrane"/>
    <property type="evidence" value="ECO:0007669"/>
    <property type="project" value="UniProtKB-SubCell"/>
</dbReference>
<keyword evidence="9 20" id="KW-0812">Transmembrane</keyword>
<comment type="similarity">
    <text evidence="4">Belongs to the glycosyltransferase 31 family. Beta3-Gal-T subfamily.</text>
</comment>
<evidence type="ECO:0000313" key="23">
    <source>
        <dbReference type="EMBL" id="CAB1452649.1"/>
    </source>
</evidence>
<feature type="transmembrane region" description="Helical" evidence="20">
    <location>
        <begin position="61"/>
        <end position="78"/>
    </location>
</feature>
<keyword evidence="13 20" id="KW-1133">Transmembrane helix</keyword>
<feature type="chain" id="PRO_5040311740" description="N-acetylgalactosaminide beta-1,3-galactosyltransferase" evidence="21">
    <location>
        <begin position="24"/>
        <end position="470"/>
    </location>
</feature>
<evidence type="ECO:0000259" key="22">
    <source>
        <dbReference type="Pfam" id="PF02434"/>
    </source>
</evidence>
<dbReference type="AlphaFoldDB" id="A0A9N7VN91"/>
<keyword evidence="7" id="KW-0328">Glycosyltransferase</keyword>
<dbReference type="GO" id="GO:0046872">
    <property type="term" value="F:metal ion binding"/>
    <property type="evidence" value="ECO:0007669"/>
    <property type="project" value="UniProtKB-KW"/>
</dbReference>
<evidence type="ECO:0000256" key="15">
    <source>
        <dbReference type="ARBA" id="ARBA00023157"/>
    </source>
</evidence>
<evidence type="ECO:0000256" key="16">
    <source>
        <dbReference type="ARBA" id="ARBA00023211"/>
    </source>
</evidence>
<keyword evidence="21" id="KW-0732">Signal</keyword>
<evidence type="ECO:0000256" key="19">
    <source>
        <dbReference type="SAM" id="MobiDB-lite"/>
    </source>
</evidence>
<evidence type="ECO:0000256" key="7">
    <source>
        <dbReference type="ARBA" id="ARBA00022676"/>
    </source>
</evidence>
<evidence type="ECO:0000256" key="21">
    <source>
        <dbReference type="SAM" id="SignalP"/>
    </source>
</evidence>
<keyword evidence="10" id="KW-0479">Metal-binding</keyword>
<dbReference type="Gene3D" id="3.90.550.50">
    <property type="match status" value="1"/>
</dbReference>
<comment type="subcellular location">
    <subcellularLocation>
        <location evidence="2">Membrane</location>
        <topology evidence="2">Single-pass type II membrane protein</topology>
    </subcellularLocation>
</comment>
<proteinExistence type="inferred from homology"/>
<dbReference type="PANTHER" id="PTHR23033">
    <property type="entry name" value="BETA1,3-GALACTOSYLTRANSFERASE"/>
    <property type="match status" value="1"/>
</dbReference>
<name>A0A9N7VN91_PLEPL</name>
<evidence type="ECO:0000256" key="8">
    <source>
        <dbReference type="ARBA" id="ARBA00022679"/>
    </source>
</evidence>
<feature type="compositionally biased region" description="Basic and acidic residues" evidence="19">
    <location>
        <begin position="441"/>
        <end position="450"/>
    </location>
</feature>
<dbReference type="FunFam" id="3.90.550.50:FF:000007">
    <property type="entry name" value="Glycoprotein-N-acetylgalactosamine 3-beta-galactosyltransferase 1"/>
    <property type="match status" value="1"/>
</dbReference>
<keyword evidence="15" id="KW-1015">Disulfide bond</keyword>
<evidence type="ECO:0000256" key="5">
    <source>
        <dbReference type="ARBA" id="ARBA00011748"/>
    </source>
</evidence>
<dbReference type="GO" id="GO:0000166">
    <property type="term" value="F:nucleotide binding"/>
    <property type="evidence" value="ECO:0007669"/>
    <property type="project" value="UniProtKB-KW"/>
</dbReference>
<comment type="function">
    <text evidence="18">Glycosyltransferase that generates the core 1 O-glycan Gal-beta1-3GalNAc-alpha1-Ser/Thr (T antigen), which is a precursor for many extended O-glycans in glycoproteins.</text>
</comment>